<evidence type="ECO:0000313" key="2">
    <source>
        <dbReference type="Proteomes" id="UP000037660"/>
    </source>
</evidence>
<accession>A0A0K8P511</accession>
<dbReference type="Proteomes" id="UP000037660">
    <property type="component" value="Unassembled WGS sequence"/>
</dbReference>
<comment type="caution">
    <text evidence="1">The sequence shown here is derived from an EMBL/GenBank/DDBJ whole genome shotgun (WGS) entry which is preliminary data.</text>
</comment>
<protein>
    <submittedName>
        <fullName evidence="1">Uncharacterized protein</fullName>
    </submittedName>
</protein>
<gene>
    <name evidence="1" type="ORF">ISF6_3569</name>
</gene>
<sequence>MPRRPDPADMGIDVGLDETLESRLPPLMDWVAARPPAQGAVVAPLGTDRRSRIA</sequence>
<proteinExistence type="predicted"/>
<evidence type="ECO:0000313" key="1">
    <source>
        <dbReference type="EMBL" id="GAP37624.1"/>
    </source>
</evidence>
<organism evidence="1 2">
    <name type="scientific">Piscinibacter sakaiensis</name>
    <name type="common">Ideonella sakaiensis</name>
    <dbReference type="NCBI Taxonomy" id="1547922"/>
    <lineage>
        <taxon>Bacteria</taxon>
        <taxon>Pseudomonadati</taxon>
        <taxon>Pseudomonadota</taxon>
        <taxon>Betaproteobacteria</taxon>
        <taxon>Burkholderiales</taxon>
        <taxon>Sphaerotilaceae</taxon>
        <taxon>Piscinibacter</taxon>
    </lineage>
</organism>
<dbReference type="AlphaFoldDB" id="A0A0K8P511"/>
<reference evidence="1 2" key="2">
    <citation type="journal article" date="2016" name="Science">
        <title>A bacterium that degrades and assimilates poly(ethylene terephthalate).</title>
        <authorList>
            <person name="Yoshida S."/>
            <person name="Hiraga K."/>
            <person name="Takehana T."/>
            <person name="Taniguchi I."/>
            <person name="Yamaji H."/>
            <person name="Maeda Y."/>
            <person name="Toyohara K."/>
            <person name="Miyamoto K."/>
            <person name="Kimura Y."/>
            <person name="Oda K."/>
        </authorList>
    </citation>
    <scope>NUCLEOTIDE SEQUENCE [LARGE SCALE GENOMIC DNA]</scope>
    <source>
        <strain evidence="2">NBRC 110686 / TISTR 2288 / 201-F6</strain>
    </source>
</reference>
<reference evidence="2" key="1">
    <citation type="submission" date="2015-07" db="EMBL/GenBank/DDBJ databases">
        <title>Discovery of a poly(ethylene terephthalate assimilation.</title>
        <authorList>
            <person name="Yoshida S."/>
            <person name="Hiraga K."/>
            <person name="Takehana T."/>
            <person name="Taniguchi I."/>
            <person name="Yamaji H."/>
            <person name="Maeda Y."/>
            <person name="Toyohara K."/>
            <person name="Miyamoto K."/>
            <person name="Kimura Y."/>
            <person name="Oda K."/>
        </authorList>
    </citation>
    <scope>NUCLEOTIDE SEQUENCE [LARGE SCALE GENOMIC DNA]</scope>
    <source>
        <strain evidence="2">NBRC 110686 / TISTR 2288 / 201-F6</strain>
    </source>
</reference>
<name>A0A0K8P511_PISS1</name>
<dbReference type="EMBL" id="BBYR01000052">
    <property type="protein sequence ID" value="GAP37624.1"/>
    <property type="molecule type" value="Genomic_DNA"/>
</dbReference>
<keyword evidence="2" id="KW-1185">Reference proteome</keyword>